<feature type="transmembrane region" description="Helical" evidence="1">
    <location>
        <begin position="12"/>
        <end position="32"/>
    </location>
</feature>
<organism evidence="2 3">
    <name type="scientific">candidate division WWE3 bacterium CG08_land_8_20_14_0_20_40_13</name>
    <dbReference type="NCBI Taxonomy" id="1975084"/>
    <lineage>
        <taxon>Bacteria</taxon>
        <taxon>Katanobacteria</taxon>
    </lineage>
</organism>
<dbReference type="AlphaFoldDB" id="A0A2H0XEJ9"/>
<evidence type="ECO:0000256" key="1">
    <source>
        <dbReference type="SAM" id="Phobius"/>
    </source>
</evidence>
<gene>
    <name evidence="2" type="ORF">COT49_00485</name>
</gene>
<name>A0A2H0XEJ9_UNCKA</name>
<keyword evidence="1" id="KW-0472">Membrane</keyword>
<dbReference type="EMBL" id="PEYT01000004">
    <property type="protein sequence ID" value="PIS23312.1"/>
    <property type="molecule type" value="Genomic_DNA"/>
</dbReference>
<reference evidence="3" key="1">
    <citation type="submission" date="2017-09" db="EMBL/GenBank/DDBJ databases">
        <title>Depth-based differentiation of microbial function through sediment-hosted aquifers and enrichment of novel symbionts in the deep terrestrial subsurface.</title>
        <authorList>
            <person name="Probst A.J."/>
            <person name="Ladd B."/>
            <person name="Jarett J.K."/>
            <person name="Geller-Mcgrath D.E."/>
            <person name="Sieber C.M.K."/>
            <person name="Emerson J.B."/>
            <person name="Anantharaman K."/>
            <person name="Thomas B.C."/>
            <person name="Malmstrom R."/>
            <person name="Stieglmeier M."/>
            <person name="Klingl A."/>
            <person name="Woyke T."/>
            <person name="Ryan C.M."/>
            <person name="Banfield J.F."/>
        </authorList>
    </citation>
    <scope>NUCLEOTIDE SEQUENCE [LARGE SCALE GENOMIC DNA]</scope>
</reference>
<evidence type="ECO:0008006" key="4">
    <source>
        <dbReference type="Google" id="ProtNLM"/>
    </source>
</evidence>
<proteinExistence type="predicted"/>
<protein>
    <recommendedName>
        <fullName evidence="4">Glycosyltransferase RgtA/B/C/D-like domain-containing protein</fullName>
    </recommendedName>
</protein>
<evidence type="ECO:0000313" key="2">
    <source>
        <dbReference type="EMBL" id="PIS23312.1"/>
    </source>
</evidence>
<sequence length="207" mass="24048">MEGSRKSLFSFSLFLSTIIATLVNPFFWRVWVEVLRHATRGLENSIAEWVPTIFPHSLFVIIFAVVISLFYTVKYLKSHKTSAFEILTIIFFAILALKARRNLPIFYLSIIALFPMDLPKLNRILEHPQIKITTCSIIVFLIVLSTPGNIYKVVNFSTNWGVYCETGYVRLPCKATEFAKDFRGNIFNMYEWGGFLRLEDTKFQSFY</sequence>
<accession>A0A2H0XEJ9</accession>
<dbReference type="Proteomes" id="UP000230340">
    <property type="component" value="Unassembled WGS sequence"/>
</dbReference>
<keyword evidence="1" id="KW-1133">Transmembrane helix</keyword>
<comment type="caution">
    <text evidence="2">The sequence shown here is derived from an EMBL/GenBank/DDBJ whole genome shotgun (WGS) entry which is preliminary data.</text>
</comment>
<feature type="transmembrane region" description="Helical" evidence="1">
    <location>
        <begin position="52"/>
        <end position="71"/>
    </location>
</feature>
<feature type="transmembrane region" description="Helical" evidence="1">
    <location>
        <begin position="133"/>
        <end position="151"/>
    </location>
</feature>
<keyword evidence="1" id="KW-0812">Transmembrane</keyword>
<evidence type="ECO:0000313" key="3">
    <source>
        <dbReference type="Proteomes" id="UP000230340"/>
    </source>
</evidence>